<name>A0A8D9EX44_9HEMI</name>
<accession>A0A8D9EX44</accession>
<evidence type="ECO:0000313" key="1">
    <source>
        <dbReference type="EMBL" id="CAG6768912.1"/>
    </source>
</evidence>
<proteinExistence type="predicted"/>
<reference evidence="1" key="1">
    <citation type="submission" date="2021-05" db="EMBL/GenBank/DDBJ databases">
        <authorList>
            <person name="Alioto T."/>
            <person name="Alioto T."/>
            <person name="Gomez Garrido J."/>
        </authorList>
    </citation>
    <scope>NUCLEOTIDE SEQUENCE</scope>
</reference>
<organism evidence="1">
    <name type="scientific">Cacopsylla melanoneura</name>
    <dbReference type="NCBI Taxonomy" id="428564"/>
    <lineage>
        <taxon>Eukaryota</taxon>
        <taxon>Metazoa</taxon>
        <taxon>Ecdysozoa</taxon>
        <taxon>Arthropoda</taxon>
        <taxon>Hexapoda</taxon>
        <taxon>Insecta</taxon>
        <taxon>Pterygota</taxon>
        <taxon>Neoptera</taxon>
        <taxon>Paraneoptera</taxon>
        <taxon>Hemiptera</taxon>
        <taxon>Sternorrhyncha</taxon>
        <taxon>Psylloidea</taxon>
        <taxon>Psyllidae</taxon>
        <taxon>Psyllinae</taxon>
        <taxon>Cacopsylla</taxon>
    </lineage>
</organism>
<dbReference type="AlphaFoldDB" id="A0A8D9EX44"/>
<sequence>MMYLQCTRPIDCSVHRSGFYFILFFIFFIRNKSLFFDLLYPKYLILVFLNPNTRLSQTLSISPSIFSSSDESQPQFLAHQLEYFIPEFRAAPFICGPAPFICCPASLICSPAPISSQATLCLSFSLQTIVSIRTAPS</sequence>
<dbReference type="EMBL" id="HBUF01577648">
    <property type="protein sequence ID" value="CAG6768912.1"/>
    <property type="molecule type" value="Transcribed_RNA"/>
</dbReference>
<protein>
    <submittedName>
        <fullName evidence="1">Uncharacterized protein</fullName>
    </submittedName>
</protein>